<gene>
    <name evidence="2" type="ordered locus">Hneap_1031</name>
</gene>
<sequence length="463" mass="52198">MTLPADWIAHLKKTPLPVRAEVHRQLTTVLRRDEIDQGELVGWLRRDPAACGFVMGSAARAQRAKQRDAPHSLDHALSLLGDTWSRQQIPKLPILEETITDEQQLAGYLVAVARSLHAARHAESWLVELRDTSYEIVVVATLLHNFIELALWRDAPELMRMALTQVRDKKISTLGHAIKSALQTEGITLKLLEKSLNDFYYLPTQLFEDEASTPILARQHQTIVLLARRISFFSEMGWYHPEIIATQKEISDLLKRDCAATNQLIHQVAVQTAREFEPMGFYSTAALLIDSASAPGHWPLPAQYGLPPNTQEQALLNFSRRATSQTRTPNNLIKSLMSSLIEDLKLVEFVVLSRTPSASRLQVKINKRVSGSAIPKDVTLAENPLLARLMTGMKGLVISRENRYKLKPLLDVNGQTLIEKDCFLQSLSLKNEPFVLLVIDTPSEQDIAPILALIKHLQTFWRF</sequence>
<organism evidence="2 3">
    <name type="scientific">Halothiobacillus neapolitanus (strain ATCC 23641 / DSM 15147 / CIP 104769 / NCIMB 8539 / c2)</name>
    <name type="common">Thiobacillus neapolitanus</name>
    <dbReference type="NCBI Taxonomy" id="555778"/>
    <lineage>
        <taxon>Bacteria</taxon>
        <taxon>Pseudomonadati</taxon>
        <taxon>Pseudomonadota</taxon>
        <taxon>Gammaproteobacteria</taxon>
        <taxon>Chromatiales</taxon>
        <taxon>Halothiobacillaceae</taxon>
        <taxon>Halothiobacillus</taxon>
    </lineage>
</organism>
<feature type="domain" description="HDOD" evidence="1">
    <location>
        <begin position="16"/>
        <end position="216"/>
    </location>
</feature>
<dbReference type="KEGG" id="hna:Hneap_1031"/>
<dbReference type="HOGENOM" id="CLU_590204_0_0_6"/>
<dbReference type="GO" id="GO:0016787">
    <property type="term" value="F:hydrolase activity"/>
    <property type="evidence" value="ECO:0007669"/>
    <property type="project" value="UniProtKB-KW"/>
</dbReference>
<protein>
    <submittedName>
        <fullName evidence="2">Metal-dependent hydrolase HDOD</fullName>
    </submittedName>
</protein>
<evidence type="ECO:0000313" key="3">
    <source>
        <dbReference type="Proteomes" id="UP000009102"/>
    </source>
</evidence>
<dbReference type="RefSeq" id="WP_012823903.1">
    <property type="nucleotide sequence ID" value="NC_013422.1"/>
</dbReference>
<dbReference type="AlphaFoldDB" id="D0KZJ4"/>
<keyword evidence="2" id="KW-0378">Hydrolase</keyword>
<dbReference type="EMBL" id="CP001801">
    <property type="protein sequence ID" value="ACX95867.1"/>
    <property type="molecule type" value="Genomic_DNA"/>
</dbReference>
<keyword evidence="3" id="KW-1185">Reference proteome</keyword>
<dbReference type="eggNOG" id="COG1639">
    <property type="taxonomic scope" value="Bacteria"/>
</dbReference>
<proteinExistence type="predicted"/>
<dbReference type="Gene3D" id="1.10.3210.10">
    <property type="entry name" value="Hypothetical protein af1432"/>
    <property type="match status" value="1"/>
</dbReference>
<dbReference type="InterPro" id="IPR013976">
    <property type="entry name" value="HDOD"/>
</dbReference>
<evidence type="ECO:0000259" key="1">
    <source>
        <dbReference type="PROSITE" id="PS51833"/>
    </source>
</evidence>
<reference evidence="2 3" key="1">
    <citation type="submission" date="2009-10" db="EMBL/GenBank/DDBJ databases">
        <title>Complete sequence of Halothiobacillus neapolitanus c2.</title>
        <authorList>
            <consortium name="US DOE Joint Genome Institute"/>
            <person name="Lucas S."/>
            <person name="Copeland A."/>
            <person name="Lapidus A."/>
            <person name="Glavina del Rio T."/>
            <person name="Tice H."/>
            <person name="Bruce D."/>
            <person name="Goodwin L."/>
            <person name="Pitluck S."/>
            <person name="Davenport K."/>
            <person name="Brettin T."/>
            <person name="Detter J.C."/>
            <person name="Han C."/>
            <person name="Tapia R."/>
            <person name="Larimer F."/>
            <person name="Land M."/>
            <person name="Hauser L."/>
            <person name="Kyrpides N."/>
            <person name="Mikhailova N."/>
            <person name="Kerfeld C."/>
            <person name="Cannon G."/>
            <person name="Heinhort S."/>
        </authorList>
    </citation>
    <scope>NUCLEOTIDE SEQUENCE [LARGE SCALE GENOMIC DNA]</scope>
    <source>
        <strain evidence="3">ATCC 23641 / c2</strain>
    </source>
</reference>
<accession>D0KZJ4</accession>
<evidence type="ECO:0000313" key="2">
    <source>
        <dbReference type="EMBL" id="ACX95867.1"/>
    </source>
</evidence>
<dbReference type="PROSITE" id="PS51833">
    <property type="entry name" value="HDOD"/>
    <property type="match status" value="1"/>
</dbReference>
<dbReference type="Proteomes" id="UP000009102">
    <property type="component" value="Chromosome"/>
</dbReference>
<dbReference type="SUPFAM" id="SSF109604">
    <property type="entry name" value="HD-domain/PDEase-like"/>
    <property type="match status" value="1"/>
</dbReference>
<name>D0KZJ4_HALNC</name>
<dbReference type="OrthoDB" id="5801803at2"/>
<dbReference type="STRING" id="555778.Hneap_1031"/>